<evidence type="ECO:0000313" key="1">
    <source>
        <dbReference type="EMBL" id="GAA0140393.1"/>
    </source>
</evidence>
<proteinExistence type="predicted"/>
<dbReference type="Proteomes" id="UP001454036">
    <property type="component" value="Unassembled WGS sequence"/>
</dbReference>
<dbReference type="EMBL" id="BAABME010000177">
    <property type="protein sequence ID" value="GAA0140393.1"/>
    <property type="molecule type" value="Genomic_DNA"/>
</dbReference>
<keyword evidence="2" id="KW-1185">Reference proteome</keyword>
<comment type="caution">
    <text evidence="1">The sequence shown here is derived from an EMBL/GenBank/DDBJ whole genome shotgun (WGS) entry which is preliminary data.</text>
</comment>
<name>A0AAV3NN45_LITER</name>
<protein>
    <submittedName>
        <fullName evidence="1">Uncharacterized protein</fullName>
    </submittedName>
</protein>
<evidence type="ECO:0000313" key="2">
    <source>
        <dbReference type="Proteomes" id="UP001454036"/>
    </source>
</evidence>
<organism evidence="1 2">
    <name type="scientific">Lithospermum erythrorhizon</name>
    <name type="common">Purple gromwell</name>
    <name type="synonym">Lithospermum officinale var. erythrorhizon</name>
    <dbReference type="NCBI Taxonomy" id="34254"/>
    <lineage>
        <taxon>Eukaryota</taxon>
        <taxon>Viridiplantae</taxon>
        <taxon>Streptophyta</taxon>
        <taxon>Embryophyta</taxon>
        <taxon>Tracheophyta</taxon>
        <taxon>Spermatophyta</taxon>
        <taxon>Magnoliopsida</taxon>
        <taxon>eudicotyledons</taxon>
        <taxon>Gunneridae</taxon>
        <taxon>Pentapetalae</taxon>
        <taxon>asterids</taxon>
        <taxon>lamiids</taxon>
        <taxon>Boraginales</taxon>
        <taxon>Boraginaceae</taxon>
        <taxon>Boraginoideae</taxon>
        <taxon>Lithospermeae</taxon>
        <taxon>Lithospermum</taxon>
    </lineage>
</organism>
<accession>A0AAV3NN45</accession>
<dbReference type="AlphaFoldDB" id="A0AAV3NN45"/>
<gene>
    <name evidence="1" type="ORF">LIER_01750</name>
</gene>
<sequence length="74" mass="7717">MKVVVGSRDMAACAAELQVVEAGSQKITGIQNAPCTHSSSKTVPSLLSSPLVADTLALVLQHPDLLVDELPHAR</sequence>
<reference evidence="1 2" key="1">
    <citation type="submission" date="2024-01" db="EMBL/GenBank/DDBJ databases">
        <title>The complete chloroplast genome sequence of Lithospermum erythrorhizon: insights into the phylogenetic relationship among Boraginaceae species and the maternal lineages of purple gromwells.</title>
        <authorList>
            <person name="Okada T."/>
            <person name="Watanabe K."/>
        </authorList>
    </citation>
    <scope>NUCLEOTIDE SEQUENCE [LARGE SCALE GENOMIC DNA]</scope>
</reference>